<keyword evidence="3" id="KW-1185">Reference proteome</keyword>
<dbReference type="OrthoDB" id="10576256at2759"/>
<keyword evidence="1" id="KW-1133">Transmembrane helix</keyword>
<keyword evidence="1" id="KW-0472">Membrane</keyword>
<organism evidence="2 3">
    <name type="scientific">Monoraphidium neglectum</name>
    <dbReference type="NCBI Taxonomy" id="145388"/>
    <lineage>
        <taxon>Eukaryota</taxon>
        <taxon>Viridiplantae</taxon>
        <taxon>Chlorophyta</taxon>
        <taxon>core chlorophytes</taxon>
        <taxon>Chlorophyceae</taxon>
        <taxon>CS clade</taxon>
        <taxon>Sphaeropleales</taxon>
        <taxon>Selenastraceae</taxon>
        <taxon>Monoraphidium</taxon>
    </lineage>
</organism>
<evidence type="ECO:0000313" key="3">
    <source>
        <dbReference type="Proteomes" id="UP000054498"/>
    </source>
</evidence>
<protein>
    <submittedName>
        <fullName evidence="2">Uncharacterized protein</fullName>
    </submittedName>
</protein>
<reference evidence="2 3" key="1">
    <citation type="journal article" date="2013" name="BMC Genomics">
        <title>Reconstruction of the lipid metabolism for the microalga Monoraphidium neglectum from its genome sequence reveals characteristics suitable for biofuel production.</title>
        <authorList>
            <person name="Bogen C."/>
            <person name="Al-Dilaimi A."/>
            <person name="Albersmeier A."/>
            <person name="Wichmann J."/>
            <person name="Grundmann M."/>
            <person name="Rupp O."/>
            <person name="Lauersen K.J."/>
            <person name="Blifernez-Klassen O."/>
            <person name="Kalinowski J."/>
            <person name="Goesmann A."/>
            <person name="Mussgnug J.H."/>
            <person name="Kruse O."/>
        </authorList>
    </citation>
    <scope>NUCLEOTIDE SEQUENCE [LARGE SCALE GENOMIC DNA]</scope>
    <source>
        <strain evidence="2 3">SAG 48.87</strain>
    </source>
</reference>
<gene>
    <name evidence="2" type="ORF">MNEG_3782</name>
</gene>
<dbReference type="AlphaFoldDB" id="A0A0D2K0N9"/>
<dbReference type="EMBL" id="KK100711">
    <property type="protein sequence ID" value="KIZ04178.1"/>
    <property type="molecule type" value="Genomic_DNA"/>
</dbReference>
<keyword evidence="1" id="KW-0812">Transmembrane</keyword>
<dbReference type="KEGG" id="mng:MNEG_3782"/>
<dbReference type="GeneID" id="25736660"/>
<feature type="transmembrane region" description="Helical" evidence="1">
    <location>
        <begin position="133"/>
        <end position="152"/>
    </location>
</feature>
<sequence length="153" mass="16770">MDQHPVSLFLHPTPCNILVMPPQVFDPESLQALVELEAHQDFAWLRWASALAGAVGLMRRGQRLNMWKVWSVQVLHFEENPVTGELRIKHQIELVDQMMLFGVLVVSAVLVRAPPGTPLATALLLIRTAVGHTISFGIGLLGAALSLVGIRLG</sequence>
<name>A0A0D2K0N9_9CHLO</name>
<evidence type="ECO:0000256" key="1">
    <source>
        <dbReference type="SAM" id="Phobius"/>
    </source>
</evidence>
<proteinExistence type="predicted"/>
<evidence type="ECO:0000313" key="2">
    <source>
        <dbReference type="EMBL" id="KIZ04178.1"/>
    </source>
</evidence>
<accession>A0A0D2K0N9</accession>
<dbReference type="RefSeq" id="XP_013903197.1">
    <property type="nucleotide sequence ID" value="XM_014047743.1"/>
</dbReference>
<dbReference type="Proteomes" id="UP000054498">
    <property type="component" value="Unassembled WGS sequence"/>
</dbReference>